<keyword evidence="1" id="KW-1133">Transmembrane helix</keyword>
<feature type="transmembrane region" description="Helical" evidence="1">
    <location>
        <begin position="189"/>
        <end position="214"/>
    </location>
</feature>
<feature type="transmembrane region" description="Helical" evidence="1">
    <location>
        <begin position="226"/>
        <end position="250"/>
    </location>
</feature>
<proteinExistence type="predicted"/>
<dbReference type="EMBL" id="VJMJ01000107">
    <property type="protein sequence ID" value="KAF0734693.1"/>
    <property type="molecule type" value="Genomic_DNA"/>
</dbReference>
<feature type="transmembrane region" description="Helical" evidence="1">
    <location>
        <begin position="101"/>
        <end position="121"/>
    </location>
</feature>
<dbReference type="AlphaFoldDB" id="A0A6G0X464"/>
<sequence length="459" mass="50572">MRTFIMPTACSSPGRLLNSIIGAAYFPPDAKPIVVDCICGNGSYLDVARSWRFNFVIFPSSSLALWIQPGNDILGDGDDGWTIYAVFAPAKIGVAWRWIKFIYRVLACAVPTLVLVCLYIKNVWHLRNNVAAIGIDASAVRYEIDSGNPTSVIVSNPWLCLAFVVDICANSEYIGQACLRLCQTQDMTIFLFANLYLGRTVWCAYATLIAINAYRKRFHWPKSFPAASPVILTLLTYFVAGFLTFVQSLWPALIDVYGWLFSLHKLCDDTGHIVAMDAVLGVFVFLVTICALPIGTKFLQSMPSYRSATVPHRSFNSISPKRSGPSSVHGFAAITPANGKRASKSTQSDDFCAFSGTISFLNNIWPYFQDQAAISQQGAACQIKGYDTHNNLVINMRVILLSQIDMKGKDPNVALVDARDLTSAVGRLAVEARVDGGFYIRMRRGASDSPWILSDCCRV</sequence>
<dbReference type="Proteomes" id="UP000481153">
    <property type="component" value="Unassembled WGS sequence"/>
</dbReference>
<evidence type="ECO:0000256" key="1">
    <source>
        <dbReference type="SAM" id="Phobius"/>
    </source>
</evidence>
<comment type="caution">
    <text evidence="2">The sequence shown here is derived from an EMBL/GenBank/DDBJ whole genome shotgun (WGS) entry which is preliminary data.</text>
</comment>
<keyword evidence="3" id="KW-1185">Reference proteome</keyword>
<keyword evidence="1" id="KW-0812">Transmembrane</keyword>
<reference evidence="2 3" key="1">
    <citation type="submission" date="2019-07" db="EMBL/GenBank/DDBJ databases">
        <title>Genomics analysis of Aphanomyces spp. identifies a new class of oomycete effector associated with host adaptation.</title>
        <authorList>
            <person name="Gaulin E."/>
        </authorList>
    </citation>
    <scope>NUCLEOTIDE SEQUENCE [LARGE SCALE GENOMIC DNA]</scope>
    <source>
        <strain evidence="2 3">ATCC 201684</strain>
    </source>
</reference>
<dbReference type="VEuPathDB" id="FungiDB:AeMF1_021149"/>
<feature type="transmembrane region" description="Helical" evidence="1">
    <location>
        <begin position="270"/>
        <end position="294"/>
    </location>
</feature>
<keyword evidence="1" id="KW-0472">Membrane</keyword>
<organism evidence="2 3">
    <name type="scientific">Aphanomyces euteiches</name>
    <dbReference type="NCBI Taxonomy" id="100861"/>
    <lineage>
        <taxon>Eukaryota</taxon>
        <taxon>Sar</taxon>
        <taxon>Stramenopiles</taxon>
        <taxon>Oomycota</taxon>
        <taxon>Saprolegniomycetes</taxon>
        <taxon>Saprolegniales</taxon>
        <taxon>Verrucalvaceae</taxon>
        <taxon>Aphanomyces</taxon>
    </lineage>
</organism>
<protein>
    <submittedName>
        <fullName evidence="2">Uncharacterized protein</fullName>
    </submittedName>
</protein>
<evidence type="ECO:0000313" key="2">
    <source>
        <dbReference type="EMBL" id="KAF0734693.1"/>
    </source>
</evidence>
<gene>
    <name evidence="2" type="ORF">Ae201684_008651</name>
</gene>
<name>A0A6G0X464_9STRA</name>
<evidence type="ECO:0000313" key="3">
    <source>
        <dbReference type="Proteomes" id="UP000481153"/>
    </source>
</evidence>
<accession>A0A6G0X464</accession>